<proteinExistence type="inferred from homology"/>
<dbReference type="InterPro" id="IPR002173">
    <property type="entry name" value="Carboh/pur_kinase_PfkB_CS"/>
</dbReference>
<comment type="activity regulation">
    <text evidence="12">Activated by a monovalent cation that binds near, but not in, the active site. The most likely occupant of the site in vivo is potassium. Ion binding induces a conformational change that may alter substrate affinity.</text>
</comment>
<comment type="caution">
    <text evidence="12">Lacks conserved residue(s) required for the propagation of feature annotation.</text>
</comment>
<feature type="binding site" evidence="12">
    <location>
        <position position="303"/>
    </location>
    <ligand>
        <name>K(+)</name>
        <dbReference type="ChEBI" id="CHEBI:29103"/>
    </ligand>
</feature>
<evidence type="ECO:0000313" key="15">
    <source>
        <dbReference type="Proteomes" id="UP000268321"/>
    </source>
</evidence>
<feature type="binding site" evidence="12">
    <location>
        <position position="269"/>
    </location>
    <ligand>
        <name>K(+)</name>
        <dbReference type="ChEBI" id="CHEBI:29103"/>
    </ligand>
</feature>
<sequence>MITVIGSLNYDFVTYTDKVPHAGETVLANAFETHLGGKGLNEALACARLRSSEQIPVRMVGNVGSDLFGSELKQALVVAGVDVSHVSTLDGVSSGLATILIEASGENRILIVAGANGRLKPSADDYERIFPSDATATPHFVVLQNEYPYTFESVRWLKTHRLDINIAYNPSPFRAELITAENLAMIDLLILNEGEALEITEALLGGAPSSSGTDYFSSVASRLQKMLCQANCSSVVVTLGSKGSVFADKFSHDVLFVPAVKVEHVVDTTGAGDTFFGALVVQLTSGTTLKDAILFATVASSLSIQKKGAAESIPKYEEMQVAGR</sequence>
<dbReference type="HAMAP" id="MF_01987">
    <property type="entry name" value="Ribokinase"/>
    <property type="match status" value="1"/>
</dbReference>
<dbReference type="InterPro" id="IPR011611">
    <property type="entry name" value="PfkB_dom"/>
</dbReference>
<feature type="binding site" evidence="12">
    <location>
        <begin position="272"/>
        <end position="273"/>
    </location>
    <ligand>
        <name>ATP</name>
        <dbReference type="ChEBI" id="CHEBI:30616"/>
    </ligand>
</feature>
<keyword evidence="11 12" id="KW-0119">Carbohydrate metabolism</keyword>
<dbReference type="Gene3D" id="3.40.1190.20">
    <property type="match status" value="1"/>
</dbReference>
<evidence type="ECO:0000256" key="10">
    <source>
        <dbReference type="ARBA" id="ARBA00022958"/>
    </source>
</evidence>
<evidence type="ECO:0000256" key="12">
    <source>
        <dbReference type="HAMAP-Rule" id="MF_03215"/>
    </source>
</evidence>
<dbReference type="GO" id="GO:0005634">
    <property type="term" value="C:nucleus"/>
    <property type="evidence" value="ECO:0007669"/>
    <property type="project" value="UniProtKB-SubCell"/>
</dbReference>
<gene>
    <name evidence="12" type="primary">RBK1</name>
    <name evidence="14" type="ORF">METBISCDRAFT_16191</name>
</gene>
<keyword evidence="10 12" id="KW-0630">Potassium</keyword>
<dbReference type="EMBL" id="ML004458">
    <property type="protein sequence ID" value="RKP30445.1"/>
    <property type="molecule type" value="Genomic_DNA"/>
</dbReference>
<evidence type="ECO:0000313" key="14">
    <source>
        <dbReference type="EMBL" id="RKP30445.1"/>
    </source>
</evidence>
<feature type="binding site" evidence="12">
    <location>
        <position position="273"/>
    </location>
    <ligand>
        <name>substrate</name>
    </ligand>
</feature>
<comment type="function">
    <text evidence="12">Catalyzes the phosphorylation of ribose at O-5 in a reaction requiring ATP and magnesium. The resulting D-ribose-5-phosphate can then be used either for sythesis of nucleotides, histidine, and tryptophan, or as a component of the pentose phosphate pathway.</text>
</comment>
<name>A0A4P9ZC49_9ASCO</name>
<feature type="active site" description="Proton acceptor" evidence="12">
    <location>
        <position position="273"/>
    </location>
</feature>
<dbReference type="SUPFAM" id="SSF53613">
    <property type="entry name" value="Ribokinase-like"/>
    <property type="match status" value="1"/>
</dbReference>
<dbReference type="UniPathway" id="UPA00916">
    <property type="reaction ID" value="UER00889"/>
</dbReference>
<dbReference type="GO" id="GO:0019303">
    <property type="term" value="P:D-ribose catabolic process"/>
    <property type="evidence" value="ECO:0007669"/>
    <property type="project" value="UniProtKB-UniRule"/>
</dbReference>
<dbReference type="InterPro" id="IPR002139">
    <property type="entry name" value="Ribo/fructo_kinase"/>
</dbReference>
<dbReference type="OrthoDB" id="415590at2759"/>
<feature type="binding site" evidence="12">
    <location>
        <position position="146"/>
    </location>
    <ligand>
        <name>substrate</name>
    </ligand>
</feature>
<dbReference type="Pfam" id="PF00294">
    <property type="entry name" value="PfkB"/>
    <property type="match status" value="1"/>
</dbReference>
<evidence type="ECO:0000256" key="2">
    <source>
        <dbReference type="ARBA" id="ARBA00012035"/>
    </source>
</evidence>
<dbReference type="InterPro" id="IPR029056">
    <property type="entry name" value="Ribokinase-like"/>
</dbReference>
<evidence type="ECO:0000259" key="13">
    <source>
        <dbReference type="Pfam" id="PF00294"/>
    </source>
</evidence>
<evidence type="ECO:0000256" key="9">
    <source>
        <dbReference type="ARBA" id="ARBA00022842"/>
    </source>
</evidence>
<reference evidence="15" key="1">
    <citation type="journal article" date="2018" name="Nat. Microbiol.">
        <title>Leveraging single-cell genomics to expand the fungal tree of life.</title>
        <authorList>
            <person name="Ahrendt S.R."/>
            <person name="Quandt C.A."/>
            <person name="Ciobanu D."/>
            <person name="Clum A."/>
            <person name="Salamov A."/>
            <person name="Andreopoulos B."/>
            <person name="Cheng J.F."/>
            <person name="Woyke T."/>
            <person name="Pelin A."/>
            <person name="Henrissat B."/>
            <person name="Reynolds N.K."/>
            <person name="Benny G.L."/>
            <person name="Smith M.E."/>
            <person name="James T.Y."/>
            <person name="Grigoriev I.V."/>
        </authorList>
    </citation>
    <scope>NUCLEOTIDE SEQUENCE [LARGE SCALE GENOMIC DNA]</scope>
    <source>
        <strain evidence="15">Baker2002</strain>
    </source>
</reference>
<evidence type="ECO:0000256" key="1">
    <source>
        <dbReference type="ARBA" id="ARBA00005380"/>
    </source>
</evidence>
<keyword evidence="6 12" id="KW-0547">Nucleotide-binding</keyword>
<keyword evidence="9 12" id="KW-0460">Magnesium</keyword>
<feature type="binding site" evidence="12">
    <location>
        <position position="306"/>
    </location>
    <ligand>
        <name>K(+)</name>
        <dbReference type="ChEBI" id="CHEBI:29103"/>
    </ligand>
</feature>
<evidence type="ECO:0000256" key="3">
    <source>
        <dbReference type="ARBA" id="ARBA00016943"/>
    </source>
</evidence>
<dbReference type="GO" id="GO:0005524">
    <property type="term" value="F:ATP binding"/>
    <property type="evidence" value="ECO:0007669"/>
    <property type="project" value="UniProtKB-UniRule"/>
</dbReference>
<comment type="similarity">
    <text evidence="12">Belongs to the carbohydrate kinase PfkB family. Ribokinase subfamily.</text>
</comment>
<evidence type="ECO:0000256" key="6">
    <source>
        <dbReference type="ARBA" id="ARBA00022741"/>
    </source>
</evidence>
<evidence type="ECO:0000256" key="4">
    <source>
        <dbReference type="ARBA" id="ARBA00022679"/>
    </source>
</evidence>
<dbReference type="GO" id="GO:0046872">
    <property type="term" value="F:metal ion binding"/>
    <property type="evidence" value="ECO:0007669"/>
    <property type="project" value="UniProtKB-KW"/>
</dbReference>
<dbReference type="GO" id="GO:0005737">
    <property type="term" value="C:cytoplasm"/>
    <property type="evidence" value="ECO:0007669"/>
    <property type="project" value="UniProtKB-SubCell"/>
</dbReference>
<feature type="binding site" evidence="12">
    <location>
        <begin position="238"/>
        <end position="243"/>
    </location>
    <ligand>
        <name>ATP</name>
        <dbReference type="ChEBI" id="CHEBI:30616"/>
    </ligand>
</feature>
<comment type="subunit">
    <text evidence="12">Homodimer.</text>
</comment>
<feature type="binding site" evidence="12">
    <location>
        <position position="308"/>
    </location>
    <ligand>
        <name>K(+)</name>
        <dbReference type="ChEBI" id="CHEBI:29103"/>
    </ligand>
</feature>
<keyword evidence="15" id="KW-1185">Reference proteome</keyword>
<dbReference type="AlphaFoldDB" id="A0A4P9ZC49"/>
<comment type="similarity">
    <text evidence="1">Belongs to the carbohydrate kinase pfkB family.</text>
</comment>
<feature type="domain" description="Carbohydrate kinase PfkB" evidence="13">
    <location>
        <begin position="2"/>
        <end position="315"/>
    </location>
</feature>
<dbReference type="InterPro" id="IPR011877">
    <property type="entry name" value="Ribokinase"/>
</dbReference>
<feature type="binding site" evidence="12">
    <location>
        <begin position="9"/>
        <end position="11"/>
    </location>
    <ligand>
        <name>substrate</name>
    </ligand>
</feature>
<evidence type="ECO:0000256" key="5">
    <source>
        <dbReference type="ARBA" id="ARBA00022723"/>
    </source>
</evidence>
<keyword evidence="12" id="KW-0539">Nucleus</keyword>
<keyword evidence="7 12" id="KW-0418">Kinase</keyword>
<keyword evidence="4 12" id="KW-0808">Transferase</keyword>
<protein>
    <recommendedName>
        <fullName evidence="3 12">Ribokinase</fullName>
        <shortName evidence="12">RK</shortName>
        <ecNumber evidence="2 12">2.7.1.15</ecNumber>
    </recommendedName>
</protein>
<feature type="binding site" evidence="12">
    <location>
        <position position="267"/>
    </location>
    <ligand>
        <name>K(+)</name>
        <dbReference type="ChEBI" id="CHEBI:29103"/>
    </ligand>
</feature>
<feature type="binding site" evidence="12">
    <location>
        <position position="192"/>
    </location>
    <ligand>
        <name>ATP</name>
        <dbReference type="ChEBI" id="CHEBI:30616"/>
    </ligand>
</feature>
<organism evidence="14 15">
    <name type="scientific">Metschnikowia bicuspidata</name>
    <dbReference type="NCBI Taxonomy" id="27322"/>
    <lineage>
        <taxon>Eukaryota</taxon>
        <taxon>Fungi</taxon>
        <taxon>Dikarya</taxon>
        <taxon>Ascomycota</taxon>
        <taxon>Saccharomycotina</taxon>
        <taxon>Pichiomycetes</taxon>
        <taxon>Metschnikowiaceae</taxon>
        <taxon>Metschnikowia</taxon>
    </lineage>
</organism>
<dbReference type="EC" id="2.7.1.15" evidence="2 12"/>
<evidence type="ECO:0000256" key="11">
    <source>
        <dbReference type="ARBA" id="ARBA00023277"/>
    </source>
</evidence>
<dbReference type="Proteomes" id="UP000268321">
    <property type="component" value="Unassembled WGS sequence"/>
</dbReference>
<comment type="cofactor">
    <cofactor evidence="12">
        <name>Mg(2+)</name>
        <dbReference type="ChEBI" id="CHEBI:18420"/>
    </cofactor>
    <text evidence="12">Requires a divalent cation, most likely magnesium in vivo, as an electrophilic catalyst to aid phosphoryl group transfer. It is the chelate of the metal and the nucleotide that is the actual substrate.</text>
</comment>
<feature type="binding site" evidence="12">
    <location>
        <position position="312"/>
    </location>
    <ligand>
        <name>K(+)</name>
        <dbReference type="ChEBI" id="CHEBI:29103"/>
    </ligand>
</feature>
<comment type="catalytic activity">
    <reaction evidence="12">
        <text>D-ribose + ATP = D-ribose 5-phosphate + ADP + H(+)</text>
        <dbReference type="Rhea" id="RHEA:13697"/>
        <dbReference type="ChEBI" id="CHEBI:15378"/>
        <dbReference type="ChEBI" id="CHEBI:30616"/>
        <dbReference type="ChEBI" id="CHEBI:47013"/>
        <dbReference type="ChEBI" id="CHEBI:78346"/>
        <dbReference type="ChEBI" id="CHEBI:456216"/>
        <dbReference type="EC" id="2.7.1.15"/>
    </reaction>
</comment>
<accession>A0A4P9ZC49</accession>
<feature type="binding site" evidence="12">
    <location>
        <begin position="37"/>
        <end position="41"/>
    </location>
    <ligand>
        <name>substrate</name>
    </ligand>
</feature>
<keyword evidence="5 12" id="KW-0479">Metal-binding</keyword>
<dbReference type="CDD" id="cd01174">
    <property type="entry name" value="ribokinase"/>
    <property type="match status" value="1"/>
</dbReference>
<keyword evidence="8 12" id="KW-0067">ATP-binding</keyword>
<dbReference type="GO" id="GO:0004747">
    <property type="term" value="F:ribokinase activity"/>
    <property type="evidence" value="ECO:0007669"/>
    <property type="project" value="UniProtKB-UniRule"/>
</dbReference>
<dbReference type="PANTHER" id="PTHR10584:SF166">
    <property type="entry name" value="RIBOKINASE"/>
    <property type="match status" value="1"/>
</dbReference>
<dbReference type="PROSITE" id="PS00584">
    <property type="entry name" value="PFKB_KINASES_2"/>
    <property type="match status" value="1"/>
</dbReference>
<comment type="pathway">
    <text evidence="12">Carbohydrate metabolism; D-ribose degradation; D-ribose 5-phosphate from beta-D-ribopyranose: step 2/2.</text>
</comment>
<dbReference type="PRINTS" id="PR00990">
    <property type="entry name" value="RIBOKINASE"/>
</dbReference>
<evidence type="ECO:0000256" key="7">
    <source>
        <dbReference type="ARBA" id="ARBA00022777"/>
    </source>
</evidence>
<evidence type="ECO:0000256" key="8">
    <source>
        <dbReference type="ARBA" id="ARBA00022840"/>
    </source>
</evidence>
<dbReference type="PANTHER" id="PTHR10584">
    <property type="entry name" value="SUGAR KINASE"/>
    <property type="match status" value="1"/>
</dbReference>
<keyword evidence="12" id="KW-0963">Cytoplasm</keyword>
<comment type="subcellular location">
    <subcellularLocation>
        <location evidence="12">Cytoplasm</location>
    </subcellularLocation>
    <subcellularLocation>
        <location evidence="12">Nucleus</location>
    </subcellularLocation>
</comment>